<evidence type="ECO:0000313" key="3">
    <source>
        <dbReference type="Proteomes" id="UP000593571"/>
    </source>
</evidence>
<protein>
    <submittedName>
        <fullName evidence="2">Uncharacterized protein</fullName>
    </submittedName>
</protein>
<organism evidence="2 3">
    <name type="scientific">Rousettus aegyptiacus</name>
    <name type="common">Egyptian fruit bat</name>
    <name type="synonym">Pteropus aegyptiacus</name>
    <dbReference type="NCBI Taxonomy" id="9407"/>
    <lineage>
        <taxon>Eukaryota</taxon>
        <taxon>Metazoa</taxon>
        <taxon>Chordata</taxon>
        <taxon>Craniata</taxon>
        <taxon>Vertebrata</taxon>
        <taxon>Euteleostomi</taxon>
        <taxon>Mammalia</taxon>
        <taxon>Eutheria</taxon>
        <taxon>Laurasiatheria</taxon>
        <taxon>Chiroptera</taxon>
        <taxon>Yinpterochiroptera</taxon>
        <taxon>Pteropodoidea</taxon>
        <taxon>Pteropodidae</taxon>
        <taxon>Rousettinae</taxon>
        <taxon>Rousettus</taxon>
    </lineage>
</organism>
<feature type="signal peptide" evidence="1">
    <location>
        <begin position="1"/>
        <end position="24"/>
    </location>
</feature>
<dbReference type="Proteomes" id="UP000593571">
    <property type="component" value="Unassembled WGS sequence"/>
</dbReference>
<feature type="chain" id="PRO_5029785092" evidence="1">
    <location>
        <begin position="25"/>
        <end position="139"/>
    </location>
</feature>
<keyword evidence="1" id="KW-0732">Signal</keyword>
<sequence length="139" mass="15584">MPCGWNMAHLALVSSLDFSLSGLACYDLGGAQVLNQSSEENWPTEAKRDNGSIRPCFILGPHEANSLELFIKIFHSQAANRQDLFSKEDVSIYKVQNGAAQRKMNGTPHPSVTGYWLRFLEYELFRDIRVGADVTLTVY</sequence>
<keyword evidence="3" id="KW-1185">Reference proteome</keyword>
<comment type="caution">
    <text evidence="2">The sequence shown here is derived from an EMBL/GenBank/DDBJ whole genome shotgun (WGS) entry which is preliminary data.</text>
</comment>
<proteinExistence type="predicted"/>
<dbReference type="EMBL" id="JACASE010000007">
    <property type="protein sequence ID" value="KAF6447425.1"/>
    <property type="molecule type" value="Genomic_DNA"/>
</dbReference>
<evidence type="ECO:0000256" key="1">
    <source>
        <dbReference type="SAM" id="SignalP"/>
    </source>
</evidence>
<gene>
    <name evidence="2" type="ORF">HJG63_011886</name>
</gene>
<reference evidence="2 3" key="1">
    <citation type="journal article" date="2020" name="Nature">
        <title>Six reference-quality genomes reveal evolution of bat adaptations.</title>
        <authorList>
            <person name="Jebb D."/>
            <person name="Huang Z."/>
            <person name="Pippel M."/>
            <person name="Hughes G.M."/>
            <person name="Lavrichenko K."/>
            <person name="Devanna P."/>
            <person name="Winkler S."/>
            <person name="Jermiin L.S."/>
            <person name="Skirmuntt E.C."/>
            <person name="Katzourakis A."/>
            <person name="Burkitt-Gray L."/>
            <person name="Ray D.A."/>
            <person name="Sullivan K.A.M."/>
            <person name="Roscito J.G."/>
            <person name="Kirilenko B.M."/>
            <person name="Davalos L.M."/>
            <person name="Corthals A.P."/>
            <person name="Power M.L."/>
            <person name="Jones G."/>
            <person name="Ransome R.D."/>
            <person name="Dechmann D.K.N."/>
            <person name="Locatelli A.G."/>
            <person name="Puechmaille S.J."/>
            <person name="Fedrigo O."/>
            <person name="Jarvis E.D."/>
            <person name="Hiller M."/>
            <person name="Vernes S.C."/>
            <person name="Myers E.W."/>
            <person name="Teeling E.C."/>
        </authorList>
    </citation>
    <scope>NUCLEOTIDE SEQUENCE [LARGE SCALE GENOMIC DNA]</scope>
    <source>
        <strain evidence="2">MRouAeg1</strain>
        <tissue evidence="2">Muscle</tissue>
    </source>
</reference>
<name>A0A7J8FIJ0_ROUAE</name>
<evidence type="ECO:0000313" key="2">
    <source>
        <dbReference type="EMBL" id="KAF6447425.1"/>
    </source>
</evidence>
<dbReference type="AlphaFoldDB" id="A0A7J8FIJ0"/>
<accession>A0A7J8FIJ0</accession>